<organism evidence="5">
    <name type="scientific">Ceratozamia hildae</name>
    <name type="common">Bamboo cycad</name>
    <dbReference type="NCBI Taxonomy" id="171009"/>
    <lineage>
        <taxon>Eukaryota</taxon>
        <taxon>Viridiplantae</taxon>
        <taxon>Streptophyta</taxon>
        <taxon>Embryophyta</taxon>
        <taxon>Tracheophyta</taxon>
        <taxon>Spermatophyta</taxon>
        <taxon>Cycadidae</taxon>
        <taxon>Cycadales</taxon>
        <taxon>Zamiaceae</taxon>
        <taxon>Ceratozamia</taxon>
    </lineage>
</organism>
<evidence type="ECO:0000313" key="5">
    <source>
        <dbReference type="EMBL" id="QJH91771.1"/>
    </source>
</evidence>
<proteinExistence type="inferred from homology"/>
<dbReference type="GO" id="GO:1990904">
    <property type="term" value="C:ribonucleoprotein complex"/>
    <property type="evidence" value="ECO:0007669"/>
    <property type="project" value="UniProtKB-KW"/>
</dbReference>
<dbReference type="InterPro" id="IPR036838">
    <property type="entry name" value="Ribosomal_uS10_dom_sf"/>
</dbReference>
<name>A0A6M3X2G0_CERHI</name>
<dbReference type="InterPro" id="IPR027486">
    <property type="entry name" value="Ribosomal_uS10_dom"/>
</dbReference>
<gene>
    <name evidence="5" type="primary">rps10</name>
</gene>
<keyword evidence="2 5" id="KW-0689">Ribosomal protein</keyword>
<dbReference type="PRINTS" id="PR00971">
    <property type="entry name" value="RIBOSOMALS10"/>
</dbReference>
<dbReference type="Pfam" id="PF00338">
    <property type="entry name" value="Ribosomal_S10"/>
    <property type="match status" value="1"/>
</dbReference>
<keyword evidence="5" id="KW-0496">Mitochondrion</keyword>
<dbReference type="GO" id="GO:0003735">
    <property type="term" value="F:structural constituent of ribosome"/>
    <property type="evidence" value="ECO:0007669"/>
    <property type="project" value="InterPro"/>
</dbReference>
<reference evidence="5" key="1">
    <citation type="journal article" date="2020" name="Mol. Biol. Evol.">
        <title>Extensive Shifts from Cis- to Trans-splicing of Gymnosperm Mitochondrial Introns.</title>
        <authorList>
            <person name="Guo W."/>
            <person name="Zhu A."/>
            <person name="Fan W."/>
            <person name="Adams R.P."/>
            <person name="Mower J.P."/>
        </authorList>
    </citation>
    <scope>NUCLEOTIDE SEQUENCE</scope>
</reference>
<evidence type="ECO:0000259" key="4">
    <source>
        <dbReference type="SMART" id="SM01403"/>
    </source>
</evidence>
<keyword evidence="3" id="KW-0687">Ribonucleoprotein</keyword>
<dbReference type="EMBL" id="MN965122">
    <property type="protein sequence ID" value="QJH91771.1"/>
    <property type="molecule type" value="Genomic_DNA"/>
</dbReference>
<accession>A0A6M3X2G0</accession>
<evidence type="ECO:0000256" key="1">
    <source>
        <dbReference type="ARBA" id="ARBA00007102"/>
    </source>
</evidence>
<comment type="similarity">
    <text evidence="1">Belongs to the universal ribosomal protein uS10 family.</text>
</comment>
<dbReference type="GO" id="GO:0006412">
    <property type="term" value="P:translation"/>
    <property type="evidence" value="ECO:0007669"/>
    <property type="project" value="InterPro"/>
</dbReference>
<dbReference type="GO" id="GO:0005840">
    <property type="term" value="C:ribosome"/>
    <property type="evidence" value="ECO:0007669"/>
    <property type="project" value="UniProtKB-KW"/>
</dbReference>
<dbReference type="SMART" id="SM01403">
    <property type="entry name" value="Ribosomal_S10"/>
    <property type="match status" value="1"/>
</dbReference>
<dbReference type="Gene3D" id="3.30.70.600">
    <property type="entry name" value="Ribosomal protein S10 domain"/>
    <property type="match status" value="1"/>
</dbReference>
<evidence type="ECO:0000256" key="3">
    <source>
        <dbReference type="ARBA" id="ARBA00023274"/>
    </source>
</evidence>
<protein>
    <submittedName>
        <fullName evidence="5">Ribosomal protein S10</fullName>
    </submittedName>
</protein>
<dbReference type="PANTHER" id="PTHR11700">
    <property type="entry name" value="30S RIBOSOMAL PROTEIN S10 FAMILY MEMBER"/>
    <property type="match status" value="1"/>
</dbReference>
<dbReference type="AlphaFoldDB" id="A0A6M3X2G0"/>
<feature type="domain" description="Small ribosomal subunit protein uS10" evidence="4">
    <location>
        <begin position="6"/>
        <end position="94"/>
    </location>
</feature>
<evidence type="ECO:0000256" key="2">
    <source>
        <dbReference type="ARBA" id="ARBA00022980"/>
    </source>
</evidence>
<dbReference type="SUPFAM" id="SSF54999">
    <property type="entry name" value="Ribosomal protein S10"/>
    <property type="match status" value="1"/>
</dbReference>
<geneLocation type="mitochondrion" evidence="5"/>
<dbReference type="InterPro" id="IPR001848">
    <property type="entry name" value="Ribosomal_uS10"/>
</dbReference>
<sequence>MTAKIRIVMKSFEERFSGNNLGGLPRYTRKIGSPEERVLYTVLRSPHIDKKSREQFEMEIHKQLLVTETETHESRKKFFRLKRQRLFGAQYEIISYYKTRSDRGKP</sequence>